<evidence type="ECO:0000256" key="5">
    <source>
        <dbReference type="ARBA" id="ARBA00022927"/>
    </source>
</evidence>
<evidence type="ECO:0000256" key="2">
    <source>
        <dbReference type="ARBA" id="ARBA00011056"/>
    </source>
</evidence>
<evidence type="ECO:0000256" key="4">
    <source>
        <dbReference type="ARBA" id="ARBA00022816"/>
    </source>
</evidence>
<dbReference type="GO" id="GO:0015031">
    <property type="term" value="P:protein transport"/>
    <property type="evidence" value="ECO:0007669"/>
    <property type="project" value="UniProtKB-KW"/>
</dbReference>
<evidence type="ECO:0000256" key="12">
    <source>
        <dbReference type="SAM" id="MobiDB-lite"/>
    </source>
</evidence>
<dbReference type="GO" id="GO:0044614">
    <property type="term" value="C:nuclear pore cytoplasmic filaments"/>
    <property type="evidence" value="ECO:0007669"/>
    <property type="project" value="TreeGrafter"/>
</dbReference>
<evidence type="ECO:0000256" key="1">
    <source>
        <dbReference type="ARBA" id="ARBA00004567"/>
    </source>
</evidence>
<feature type="compositionally biased region" description="Basic and acidic residues" evidence="12">
    <location>
        <begin position="94"/>
        <end position="106"/>
    </location>
</feature>
<evidence type="ECO:0000256" key="3">
    <source>
        <dbReference type="ARBA" id="ARBA00022448"/>
    </source>
</evidence>
<keyword evidence="6" id="KW-0811">Translocation</keyword>
<reference evidence="13" key="1">
    <citation type="submission" date="2015-07" db="EMBL/GenBank/DDBJ databases">
        <title>Transcriptome Assembly of Anthurium amnicola.</title>
        <authorList>
            <person name="Suzuki J."/>
        </authorList>
    </citation>
    <scope>NUCLEOTIDE SEQUENCE</scope>
</reference>
<gene>
    <name evidence="13" type="primary">GLE1_3</name>
    <name evidence="13" type="ORF">g.121887</name>
</gene>
<keyword evidence="4" id="KW-0509">mRNA transport</keyword>
<keyword evidence="5" id="KW-0653">Protein transport</keyword>
<evidence type="ECO:0000256" key="6">
    <source>
        <dbReference type="ARBA" id="ARBA00023010"/>
    </source>
</evidence>
<evidence type="ECO:0000256" key="9">
    <source>
        <dbReference type="ARBA" id="ARBA00026227"/>
    </source>
</evidence>
<dbReference type="AlphaFoldDB" id="A0A1D1Z1Z0"/>
<comment type="similarity">
    <text evidence="2">Belongs to the GLE1 family.</text>
</comment>
<feature type="non-terminal residue" evidence="13">
    <location>
        <position position="1"/>
    </location>
</feature>
<dbReference type="InterPro" id="IPR012476">
    <property type="entry name" value="GLE1"/>
</dbReference>
<dbReference type="Pfam" id="PF07817">
    <property type="entry name" value="GLE1"/>
    <property type="match status" value="1"/>
</dbReference>
<evidence type="ECO:0000256" key="7">
    <source>
        <dbReference type="ARBA" id="ARBA00023132"/>
    </source>
</evidence>
<feature type="coiled-coil region" evidence="11">
    <location>
        <begin position="186"/>
        <end position="213"/>
    </location>
</feature>
<keyword evidence="8" id="KW-0539">Nucleus</keyword>
<evidence type="ECO:0000256" key="8">
    <source>
        <dbReference type="ARBA" id="ARBA00023242"/>
    </source>
</evidence>
<keyword evidence="11" id="KW-0175">Coiled coil</keyword>
<protein>
    <recommendedName>
        <fullName evidence="9">mRNA export factor GLE1</fullName>
    </recommendedName>
    <alternativeName>
        <fullName evidence="10">Nucleoporin GLE1</fullName>
    </alternativeName>
</protein>
<name>A0A1D1Z1Z0_9ARAE</name>
<feature type="compositionally biased region" description="Acidic residues" evidence="12">
    <location>
        <begin position="119"/>
        <end position="135"/>
    </location>
</feature>
<evidence type="ECO:0000313" key="13">
    <source>
        <dbReference type="EMBL" id="JAT60869.1"/>
    </source>
</evidence>
<evidence type="ECO:0000256" key="11">
    <source>
        <dbReference type="SAM" id="Coils"/>
    </source>
</evidence>
<dbReference type="PANTHER" id="PTHR12960:SF0">
    <property type="entry name" value="MRNA EXPORT FACTOR GLE1"/>
    <property type="match status" value="1"/>
</dbReference>
<dbReference type="EMBL" id="GDJX01007067">
    <property type="protein sequence ID" value="JAT60869.1"/>
    <property type="molecule type" value="Transcribed_RNA"/>
</dbReference>
<dbReference type="GO" id="GO:0016973">
    <property type="term" value="P:poly(A)+ mRNA export from nucleus"/>
    <property type="evidence" value="ECO:0007669"/>
    <property type="project" value="InterPro"/>
</dbReference>
<feature type="region of interest" description="Disordered" evidence="12">
    <location>
        <begin position="75"/>
        <end position="157"/>
    </location>
</feature>
<evidence type="ECO:0000256" key="10">
    <source>
        <dbReference type="ARBA" id="ARBA00029983"/>
    </source>
</evidence>
<organism evidence="13">
    <name type="scientific">Anthurium amnicola</name>
    <dbReference type="NCBI Taxonomy" id="1678845"/>
    <lineage>
        <taxon>Eukaryota</taxon>
        <taxon>Viridiplantae</taxon>
        <taxon>Streptophyta</taxon>
        <taxon>Embryophyta</taxon>
        <taxon>Tracheophyta</taxon>
        <taxon>Spermatophyta</taxon>
        <taxon>Magnoliopsida</taxon>
        <taxon>Liliopsida</taxon>
        <taxon>Araceae</taxon>
        <taxon>Pothoideae</taxon>
        <taxon>Potheae</taxon>
        <taxon>Anthurium</taxon>
    </lineage>
</organism>
<keyword evidence="3" id="KW-0813">Transport</keyword>
<sequence>EMLSSPHSPSRVSPPLSLCVHLLSKNGLPFPRLLYRGFAKLELRVPRSSTWGKVLAEPDPYWTLDSLISELDSFQIKSPLPPPSSPPTLGTPDCRPRDGAGEDERTGVSAVRPFTMCISDDDDAEDSEGDSEESSDQSLMTGTRFSCPEADFDSEGSDYELDLEEPQIHLMDKTSLDESFLFELEREHQLKVKEEIRKKASALEAELRNENEKSFSAVARLEKHMEARREMDRRLDKQYQRKLAEALDCHLSIVQRDHEQRSQIVERRIKDDAALEEAKKKEKALHEEKVRQAKAEAEARQEAARIEEEKQKAVLEAASVSLAEHQGKDEGTSSKTILGEATWKQSEPNMAINQESPATREVAVPSTHTGVVFKAADSALKAAAERLAKYDQGSELYDKLVSSSDKDFDNYQRQIARWIRQLTGTVENVRTKSSELSNIMKDPRCPYPVSLMIFAKKILNLCENPGASFDGIAFAVGHVIVRVTAQVPAAMDFVLAEFHRSCIYTVPKFLQSFKVTNRANEYQKLIGYREENGKIESTDSYLDRVESYMKLYAALVQTEIGDIRNPHGIKEGWAWLARFLNMLPANKFTAVALEAFLKMAGFALFQKYRAQFNKMLNIISNKFLPALKAKGNADVYMIISKLETYLEKKLYLKEPNGRRLEVSLSSRLHMA</sequence>
<dbReference type="GO" id="GO:0005543">
    <property type="term" value="F:phospholipid binding"/>
    <property type="evidence" value="ECO:0007669"/>
    <property type="project" value="TreeGrafter"/>
</dbReference>
<dbReference type="Gene3D" id="1.25.40.510">
    <property type="entry name" value="GLE1-like"/>
    <property type="match status" value="1"/>
</dbReference>
<dbReference type="GO" id="GO:0005737">
    <property type="term" value="C:cytoplasm"/>
    <property type="evidence" value="ECO:0007669"/>
    <property type="project" value="TreeGrafter"/>
</dbReference>
<dbReference type="GO" id="GO:0031369">
    <property type="term" value="F:translation initiation factor binding"/>
    <property type="evidence" value="ECO:0007669"/>
    <property type="project" value="TreeGrafter"/>
</dbReference>
<comment type="subcellular location">
    <subcellularLocation>
        <location evidence="1">Nucleus</location>
        <location evidence="1">Nuclear pore complex</location>
    </subcellularLocation>
</comment>
<accession>A0A1D1Z1Z0</accession>
<proteinExistence type="inferred from homology"/>
<keyword evidence="7" id="KW-0906">Nuclear pore complex</keyword>
<dbReference type="PANTHER" id="PTHR12960">
    <property type="entry name" value="GLE-1-RELATED"/>
    <property type="match status" value="1"/>
</dbReference>
<feature type="coiled-coil region" evidence="11">
    <location>
        <begin position="276"/>
        <end position="316"/>
    </location>
</feature>
<dbReference type="InterPro" id="IPR038506">
    <property type="entry name" value="GLE1-like_sf"/>
</dbReference>
<dbReference type="GO" id="GO:0000822">
    <property type="term" value="F:inositol hexakisphosphate binding"/>
    <property type="evidence" value="ECO:0007669"/>
    <property type="project" value="TreeGrafter"/>
</dbReference>